<organism evidence="2 3">
    <name type="scientific">Cyphomyrmex costatus</name>
    <dbReference type="NCBI Taxonomy" id="456900"/>
    <lineage>
        <taxon>Eukaryota</taxon>
        <taxon>Metazoa</taxon>
        <taxon>Ecdysozoa</taxon>
        <taxon>Arthropoda</taxon>
        <taxon>Hexapoda</taxon>
        <taxon>Insecta</taxon>
        <taxon>Pterygota</taxon>
        <taxon>Neoptera</taxon>
        <taxon>Endopterygota</taxon>
        <taxon>Hymenoptera</taxon>
        <taxon>Apocrita</taxon>
        <taxon>Aculeata</taxon>
        <taxon>Formicoidea</taxon>
        <taxon>Formicidae</taxon>
        <taxon>Myrmicinae</taxon>
        <taxon>Cyphomyrmex</taxon>
    </lineage>
</organism>
<protein>
    <submittedName>
        <fullName evidence="2">Uncharacterized protein</fullName>
    </submittedName>
</protein>
<evidence type="ECO:0000313" key="3">
    <source>
        <dbReference type="Proteomes" id="UP000078542"/>
    </source>
</evidence>
<sequence>GIAFAVNPNGEKRPIQIQMLIDPAVDPLAFRSSLYLLVETGDRGESYLILKARKASHSVLTLRGTQTHTHTHTHNMQDLPRHQHSDPRLSVSFQSQTRWMAGEWKSWLKPNPIPLLPSTVRERPSILFATTLMPRGPPPPRYSTLRSRIILLRVSPFPKYKYIMRIYSLCIYIMNKFLESTVKGRPAGNSSTHKEAATPAERFKSPNSKGVLFRLNGPIGIYY</sequence>
<evidence type="ECO:0000256" key="1">
    <source>
        <dbReference type="SAM" id="MobiDB-lite"/>
    </source>
</evidence>
<accession>A0A195CQ93</accession>
<feature type="non-terminal residue" evidence="2">
    <location>
        <position position="1"/>
    </location>
</feature>
<keyword evidence="3" id="KW-1185">Reference proteome</keyword>
<proteinExistence type="predicted"/>
<evidence type="ECO:0000313" key="2">
    <source>
        <dbReference type="EMBL" id="KYN02805.1"/>
    </source>
</evidence>
<dbReference type="AlphaFoldDB" id="A0A195CQ93"/>
<name>A0A195CQ93_9HYME</name>
<gene>
    <name evidence="2" type="ORF">ALC62_06383</name>
</gene>
<reference evidence="2 3" key="1">
    <citation type="submission" date="2016-03" db="EMBL/GenBank/DDBJ databases">
        <title>Cyphomyrmex costatus WGS genome.</title>
        <authorList>
            <person name="Nygaard S."/>
            <person name="Hu H."/>
            <person name="Boomsma J."/>
            <person name="Zhang G."/>
        </authorList>
    </citation>
    <scope>NUCLEOTIDE SEQUENCE [LARGE SCALE GENOMIC DNA]</scope>
    <source>
        <strain evidence="2">MS0001</strain>
        <tissue evidence="2">Whole body</tissue>
    </source>
</reference>
<feature type="region of interest" description="Disordered" evidence="1">
    <location>
        <begin position="67"/>
        <end position="86"/>
    </location>
</feature>
<dbReference type="Proteomes" id="UP000078542">
    <property type="component" value="Unassembled WGS sequence"/>
</dbReference>
<dbReference type="EMBL" id="KQ977440">
    <property type="protein sequence ID" value="KYN02805.1"/>
    <property type="molecule type" value="Genomic_DNA"/>
</dbReference>